<gene>
    <name evidence="3" type="ORF">GWP43_02755</name>
</gene>
<dbReference type="Gene3D" id="3.40.47.10">
    <property type="match status" value="1"/>
</dbReference>
<evidence type="ECO:0000313" key="3">
    <source>
        <dbReference type="EMBL" id="QHX42543.1"/>
    </source>
</evidence>
<dbReference type="Pfam" id="PF08545">
    <property type="entry name" value="ACP_syn_III"/>
    <property type="match status" value="1"/>
</dbReference>
<evidence type="ECO:0000259" key="2">
    <source>
        <dbReference type="Pfam" id="PF19364"/>
    </source>
</evidence>
<dbReference type="GO" id="GO:0006633">
    <property type="term" value="P:fatty acid biosynthetic process"/>
    <property type="evidence" value="ECO:0007669"/>
    <property type="project" value="InterPro"/>
</dbReference>
<dbReference type="AlphaFoldDB" id="A0A6P1XZZ0"/>
<dbReference type="GO" id="GO:0004315">
    <property type="term" value="F:3-oxoacyl-[acyl-carrier-protein] synthase activity"/>
    <property type="evidence" value="ECO:0007669"/>
    <property type="project" value="InterPro"/>
</dbReference>
<proteinExistence type="predicted"/>
<dbReference type="NCBIfam" id="NF040746">
    <property type="entry name" value="reduct_C_beta"/>
    <property type="match status" value="1"/>
</dbReference>
<organism evidence="3 4">
    <name type="scientific">Treponema vincentii</name>
    <dbReference type="NCBI Taxonomy" id="69710"/>
    <lineage>
        <taxon>Bacteria</taxon>
        <taxon>Pseudomonadati</taxon>
        <taxon>Spirochaetota</taxon>
        <taxon>Spirochaetia</taxon>
        <taxon>Spirochaetales</taxon>
        <taxon>Treponemataceae</taxon>
        <taxon>Treponema</taxon>
    </lineage>
</organism>
<dbReference type="RefSeq" id="WP_162662519.1">
    <property type="nucleotide sequence ID" value="NZ_CP048020.1"/>
</dbReference>
<reference evidence="3 4" key="1">
    <citation type="submission" date="2020-01" db="EMBL/GenBank/DDBJ databases">
        <title>Complete genome sequence of a human oral phylogroup 1 Treponema sp. strain ATCC 700766, originally isolated from periodontitis dental plaque.</title>
        <authorList>
            <person name="Chan Y."/>
            <person name="Huo Y.-B."/>
            <person name="Yu X.-L."/>
            <person name="Zeng H."/>
            <person name="Leung W.-K."/>
            <person name="Watt R.M."/>
        </authorList>
    </citation>
    <scope>NUCLEOTIDE SEQUENCE [LARGE SCALE GENOMIC DNA]</scope>
    <source>
        <strain evidence="3 4">OMZ 804</strain>
    </source>
</reference>
<accession>A0A6P1XZZ0</accession>
<dbReference type="KEGG" id="trz:GWP43_02755"/>
<evidence type="ECO:0000259" key="1">
    <source>
        <dbReference type="Pfam" id="PF08545"/>
    </source>
</evidence>
<name>A0A6P1XZZ0_9SPIR</name>
<feature type="domain" description="DUF5940" evidence="2">
    <location>
        <begin position="345"/>
        <end position="511"/>
    </location>
</feature>
<dbReference type="Pfam" id="PF19364">
    <property type="entry name" value="DUF5940"/>
    <property type="match status" value="1"/>
</dbReference>
<dbReference type="InterPro" id="IPR013751">
    <property type="entry name" value="ACP_syn_III_N"/>
</dbReference>
<protein>
    <submittedName>
        <fullName evidence="3">Glycine reductase</fullName>
    </submittedName>
</protein>
<dbReference type="InterPro" id="IPR045984">
    <property type="entry name" value="DUF5940"/>
</dbReference>
<dbReference type="InterPro" id="IPR016039">
    <property type="entry name" value="Thiolase-like"/>
</dbReference>
<feature type="domain" description="Beta-ketoacyl-[acyl-carrier-protein] synthase III N-terminal" evidence="1">
    <location>
        <begin position="253"/>
        <end position="330"/>
    </location>
</feature>
<sequence length="516" mass="54679">MKNAVIKGASYTLAYSPDLLKRNGSTQTAAIAKDPADPYIAAIPSHLRTFEQAVQYPPNQVYIGNKKPEDLPGIPEPWFKCTEKADRFGPFGEIATQKELYILMKYADVFELVYLTEEFTAEAATIIQNHPLMKDKAITLGEAHSKADIEKLVQSHTAEGLYDNDVLVGCVKQAHDTDPNLSAHTMLENLVTKGTGILTAWHLAELEGINAADIDYIIECSEEAAGDVNQRGGGNIAKSVGEKAGCVHATGCDIRGFCAAPVHALANAAALVRSGIFKTVMVVAGGSVPKLGMNGKDHVKKEMPLLEDMVGGFAVLITEDDGVNPIINTDVIGKHTISSGSSPQAVMTALIYDPLNAAGMKITDVEKFAAELQNHEITAPAGAGNVPEANTKMIAALAVMKGQLERAKIAEFVKQYGVEGFAPTQGHIPSGVPFIGHARRDMLAGKLRRAMIIGKGSLFLGRLTNLFDGLSLLIEANNGKGSSGAAGGAGEAEIKKIVADAMRDVAARILAEDGAK</sequence>
<evidence type="ECO:0000313" key="4">
    <source>
        <dbReference type="Proteomes" id="UP000464374"/>
    </source>
</evidence>
<dbReference type="Proteomes" id="UP000464374">
    <property type="component" value="Chromosome"/>
</dbReference>
<dbReference type="SUPFAM" id="SSF53901">
    <property type="entry name" value="Thiolase-like"/>
    <property type="match status" value="1"/>
</dbReference>
<dbReference type="EMBL" id="CP048020">
    <property type="protein sequence ID" value="QHX42543.1"/>
    <property type="molecule type" value="Genomic_DNA"/>
</dbReference>